<dbReference type="Proteomes" id="UP001058553">
    <property type="component" value="Chromosome"/>
</dbReference>
<dbReference type="GeneID" id="92235246"/>
<accession>A0ABY5X9D4</accession>
<gene>
    <name evidence="1" type="ORF">NYP84_19045</name>
</gene>
<reference evidence="1" key="1">
    <citation type="submission" date="2022-07" db="EMBL/GenBank/DDBJ databases">
        <title>Genetic diversity of Erwinia pyrifoliae.</title>
        <authorList>
            <person name="Park D.S."/>
            <person name="Ham H."/>
        </authorList>
    </citation>
    <scope>NUCLEOTIDE SEQUENCE</scope>
    <source>
        <strain evidence="1">CP201486</strain>
    </source>
</reference>
<protein>
    <submittedName>
        <fullName evidence="1">Uncharacterized protein</fullName>
    </submittedName>
</protein>
<name>A0ABY5X9D4_ERWPY</name>
<keyword evidence="2" id="KW-1185">Reference proteome</keyword>
<dbReference type="EMBL" id="CP103445">
    <property type="protein sequence ID" value="UWS33619.1"/>
    <property type="molecule type" value="Genomic_DNA"/>
</dbReference>
<evidence type="ECO:0000313" key="1">
    <source>
        <dbReference type="EMBL" id="UWS33619.1"/>
    </source>
</evidence>
<evidence type="ECO:0000313" key="2">
    <source>
        <dbReference type="Proteomes" id="UP001058553"/>
    </source>
</evidence>
<organism evidence="1 2">
    <name type="scientific">Erwinia pyrifoliae</name>
    <dbReference type="NCBI Taxonomy" id="79967"/>
    <lineage>
        <taxon>Bacteria</taxon>
        <taxon>Pseudomonadati</taxon>
        <taxon>Pseudomonadota</taxon>
        <taxon>Gammaproteobacteria</taxon>
        <taxon>Enterobacterales</taxon>
        <taxon>Erwiniaceae</taxon>
        <taxon>Erwinia</taxon>
    </lineage>
</organism>
<sequence>MKWASQNSLYSGKVIYKILPDNLRFATGDYYLWAYKTAYLIYHRGLINNIAREERVPVILLAGVAVSEVGGAPDRLKAMGVLQFRQLIVDSLNGDNSASNATSVGLIAMQIRVAAETTGLDPKKLTMRQQDRLATCLLSDSFNIRAVAQHLRKLILFDNSALQDTVYLTDEQIILAGSRYNRGTERKKADFMRSISAPLGDPIREYSSYGRRIIEKKETIARIMRGC</sequence>
<proteinExistence type="predicted"/>
<dbReference type="RefSeq" id="WP_015899197.1">
    <property type="nucleotide sequence ID" value="NZ_CP023567.1"/>
</dbReference>